<dbReference type="InterPro" id="IPR025724">
    <property type="entry name" value="GAG-pre-integrase_dom"/>
</dbReference>
<name>A0AA88ULM4_9ASTE</name>
<dbReference type="GO" id="GO:0016705">
    <property type="term" value="F:oxidoreductase activity, acting on paired donors, with incorporation or reduction of molecular oxygen"/>
    <property type="evidence" value="ECO:0007669"/>
    <property type="project" value="InterPro"/>
</dbReference>
<protein>
    <recommendedName>
        <fullName evidence="1">GAG-pre-integrase domain-containing protein</fullName>
    </recommendedName>
</protein>
<gene>
    <name evidence="2" type="ORF">RJ640_010708</name>
</gene>
<dbReference type="Proteomes" id="UP001187471">
    <property type="component" value="Unassembled WGS sequence"/>
</dbReference>
<proteinExistence type="predicted"/>
<reference evidence="2" key="1">
    <citation type="submission" date="2022-12" db="EMBL/GenBank/DDBJ databases">
        <title>Draft genome assemblies for two species of Escallonia (Escalloniales).</title>
        <authorList>
            <person name="Chanderbali A."/>
            <person name="Dervinis C."/>
            <person name="Anghel I."/>
            <person name="Soltis D."/>
            <person name="Soltis P."/>
            <person name="Zapata F."/>
        </authorList>
    </citation>
    <scope>NUCLEOTIDE SEQUENCE</scope>
    <source>
        <strain evidence="2">UCBG92.1500</strain>
        <tissue evidence="2">Leaf</tissue>
    </source>
</reference>
<dbReference type="EMBL" id="JAVXUO010001709">
    <property type="protein sequence ID" value="KAK2979817.1"/>
    <property type="molecule type" value="Genomic_DNA"/>
</dbReference>
<sequence length="216" mass="24047">MEVRISRSVAAGGLVAMVKESLRLHPTLPLLFRKYKENYKIRGYDMLIFSQLLSVLQMERGFLIRVAPITYAPVGASLPFIAHLMVAKFLWETMSLGRTITGAAATTSSFGIDSDTTKLRHMCLGLMSVRGMDVLSKKVLLGSKKTGKLDFCEHSVFKKQCRVKFSRAVHTTKVISTANEHHTTKSLKACPPPCLICKIMGKHSEDGTRVRITAKY</sequence>
<evidence type="ECO:0000313" key="2">
    <source>
        <dbReference type="EMBL" id="KAK2979817.1"/>
    </source>
</evidence>
<accession>A0AA88ULM4</accession>
<organism evidence="2 3">
    <name type="scientific">Escallonia rubra</name>
    <dbReference type="NCBI Taxonomy" id="112253"/>
    <lineage>
        <taxon>Eukaryota</taxon>
        <taxon>Viridiplantae</taxon>
        <taxon>Streptophyta</taxon>
        <taxon>Embryophyta</taxon>
        <taxon>Tracheophyta</taxon>
        <taxon>Spermatophyta</taxon>
        <taxon>Magnoliopsida</taxon>
        <taxon>eudicotyledons</taxon>
        <taxon>Gunneridae</taxon>
        <taxon>Pentapetalae</taxon>
        <taxon>asterids</taxon>
        <taxon>campanulids</taxon>
        <taxon>Escalloniales</taxon>
        <taxon>Escalloniaceae</taxon>
        <taxon>Escallonia</taxon>
    </lineage>
</organism>
<dbReference type="GO" id="GO:0005506">
    <property type="term" value="F:iron ion binding"/>
    <property type="evidence" value="ECO:0007669"/>
    <property type="project" value="InterPro"/>
</dbReference>
<comment type="caution">
    <text evidence="2">The sequence shown here is derived from an EMBL/GenBank/DDBJ whole genome shotgun (WGS) entry which is preliminary data.</text>
</comment>
<feature type="domain" description="GAG-pre-integrase" evidence="1">
    <location>
        <begin position="106"/>
        <end position="160"/>
    </location>
</feature>
<evidence type="ECO:0000313" key="3">
    <source>
        <dbReference type="Proteomes" id="UP001187471"/>
    </source>
</evidence>
<dbReference type="InterPro" id="IPR036396">
    <property type="entry name" value="Cyt_P450_sf"/>
</dbReference>
<dbReference type="AlphaFoldDB" id="A0AA88ULM4"/>
<dbReference type="SUPFAM" id="SSF48264">
    <property type="entry name" value="Cytochrome P450"/>
    <property type="match status" value="1"/>
</dbReference>
<dbReference type="GO" id="GO:0004497">
    <property type="term" value="F:monooxygenase activity"/>
    <property type="evidence" value="ECO:0007669"/>
    <property type="project" value="InterPro"/>
</dbReference>
<evidence type="ECO:0000259" key="1">
    <source>
        <dbReference type="Pfam" id="PF13976"/>
    </source>
</evidence>
<dbReference type="GO" id="GO:0020037">
    <property type="term" value="F:heme binding"/>
    <property type="evidence" value="ECO:0007669"/>
    <property type="project" value="InterPro"/>
</dbReference>
<keyword evidence="3" id="KW-1185">Reference proteome</keyword>
<dbReference type="Pfam" id="PF13976">
    <property type="entry name" value="gag_pre-integrs"/>
    <property type="match status" value="1"/>
</dbReference>